<evidence type="ECO:0000313" key="2">
    <source>
        <dbReference type="EMBL" id="KHD06951.1"/>
    </source>
</evidence>
<comment type="caution">
    <text evidence="2">The sequence shown here is derived from an EMBL/GenBank/DDBJ whole genome shotgun (WGS) entry which is preliminary data.</text>
</comment>
<reference evidence="2 3" key="1">
    <citation type="journal article" date="2016" name="Front. Microbiol.">
        <title>Single-Cell (Meta-)Genomics of a Dimorphic Candidatus Thiomargarita nelsonii Reveals Genomic Plasticity.</title>
        <authorList>
            <person name="Flood B.E."/>
            <person name="Fliss P."/>
            <person name="Jones D.S."/>
            <person name="Dick G.J."/>
            <person name="Jain S."/>
            <person name="Kaster A.K."/>
            <person name="Winkel M."/>
            <person name="Mussmann M."/>
            <person name="Bailey J."/>
        </authorList>
    </citation>
    <scope>NUCLEOTIDE SEQUENCE [LARGE SCALE GENOMIC DNA]</scope>
    <source>
        <strain evidence="2">Hydrate Ridge</strain>
    </source>
</reference>
<accession>A0A0A6RSX0</accession>
<name>A0A0A6RSX0_9GAMM</name>
<keyword evidence="3" id="KW-1185">Reference proteome</keyword>
<proteinExistence type="predicted"/>
<evidence type="ECO:0000313" key="3">
    <source>
        <dbReference type="Proteomes" id="UP000030428"/>
    </source>
</evidence>
<gene>
    <name evidence="2" type="ORF">PN36_08495</name>
</gene>
<dbReference type="Proteomes" id="UP000030428">
    <property type="component" value="Unassembled WGS sequence"/>
</dbReference>
<protein>
    <submittedName>
        <fullName evidence="2">Uncharacterized protein</fullName>
    </submittedName>
</protein>
<sequence length="199" mass="22793">MNIEKIGQDDLRLSIVRSAVGLWAKISRRQHEFVPPESDIVPNLYQTISIPTLKRLHAAWQRLEVVHQWDSRTLIDVLIVLTETVAKFDSHPILRVEPEPESPKQTAAHPRAFRGTKYKPSKSKRPTPLNLQLALCNPKNKMIVLQKLWTHREKAIKPLCDMGYDSARVEFLLTRPTPPSEPGLFLRHPDVPLNPMPLS</sequence>
<evidence type="ECO:0000256" key="1">
    <source>
        <dbReference type="SAM" id="MobiDB-lite"/>
    </source>
</evidence>
<feature type="compositionally biased region" description="Basic residues" evidence="1">
    <location>
        <begin position="111"/>
        <end position="125"/>
    </location>
</feature>
<dbReference type="EMBL" id="JSZA02000025">
    <property type="protein sequence ID" value="KHD06951.1"/>
    <property type="molecule type" value="Genomic_DNA"/>
</dbReference>
<dbReference type="AlphaFoldDB" id="A0A0A6RSX0"/>
<organism evidence="2 3">
    <name type="scientific">Candidatus Thiomargarita nelsonii</name>
    <dbReference type="NCBI Taxonomy" id="1003181"/>
    <lineage>
        <taxon>Bacteria</taxon>
        <taxon>Pseudomonadati</taxon>
        <taxon>Pseudomonadota</taxon>
        <taxon>Gammaproteobacteria</taxon>
        <taxon>Thiotrichales</taxon>
        <taxon>Thiotrichaceae</taxon>
        <taxon>Thiomargarita</taxon>
    </lineage>
</organism>
<feature type="region of interest" description="Disordered" evidence="1">
    <location>
        <begin position="96"/>
        <end position="127"/>
    </location>
</feature>